<dbReference type="PANTHER" id="PTHR38035:SF1">
    <property type="entry name" value="ANCILLARY SECYEG TRANSLOCON SUBUNIT"/>
    <property type="match status" value="1"/>
</dbReference>
<evidence type="ECO:0000256" key="1">
    <source>
        <dbReference type="ARBA" id="ARBA00004167"/>
    </source>
</evidence>
<organism evidence="10 11">
    <name type="scientific">Sphingobium boeckii</name>
    <dbReference type="NCBI Taxonomy" id="1082345"/>
    <lineage>
        <taxon>Bacteria</taxon>
        <taxon>Pseudomonadati</taxon>
        <taxon>Pseudomonadota</taxon>
        <taxon>Alphaproteobacteria</taxon>
        <taxon>Sphingomonadales</taxon>
        <taxon>Sphingomonadaceae</taxon>
        <taxon>Sphingobium</taxon>
    </lineage>
</organism>
<name>A0A7W9EFZ1_9SPHN</name>
<reference evidence="10 11" key="1">
    <citation type="submission" date="2020-08" db="EMBL/GenBank/DDBJ databases">
        <title>Genomic Encyclopedia of Type Strains, Phase IV (KMG-IV): sequencing the most valuable type-strain genomes for metagenomic binning, comparative biology and taxonomic classification.</title>
        <authorList>
            <person name="Goeker M."/>
        </authorList>
    </citation>
    <scope>NUCLEOTIDE SEQUENCE [LARGE SCALE GENOMIC DNA]</scope>
    <source>
        <strain evidence="10 11">DSM 25079</strain>
    </source>
</reference>
<comment type="caution">
    <text evidence="10">The sequence shown here is derived from an EMBL/GenBank/DDBJ whole genome shotgun (WGS) entry which is preliminary data.</text>
</comment>
<evidence type="ECO:0000256" key="2">
    <source>
        <dbReference type="ARBA" id="ARBA00004236"/>
    </source>
</evidence>
<evidence type="ECO:0000256" key="6">
    <source>
        <dbReference type="ARBA" id="ARBA00023136"/>
    </source>
</evidence>
<keyword evidence="7" id="KW-0143">Chaperone</keyword>
<keyword evidence="4 8" id="KW-0812">Transmembrane</keyword>
<keyword evidence="11" id="KW-1185">Reference proteome</keyword>
<dbReference type="PANTHER" id="PTHR38035">
    <property type="entry name" value="UPF0070 PROTEIN YFGM"/>
    <property type="match status" value="1"/>
</dbReference>
<evidence type="ECO:0000256" key="5">
    <source>
        <dbReference type="ARBA" id="ARBA00022989"/>
    </source>
</evidence>
<comment type="subcellular location">
    <subcellularLocation>
        <location evidence="2">Cell membrane</location>
    </subcellularLocation>
    <subcellularLocation>
        <location evidence="1">Membrane</location>
        <topology evidence="1">Single-pass membrane protein</topology>
    </subcellularLocation>
</comment>
<dbReference type="GO" id="GO:0044877">
    <property type="term" value="F:protein-containing complex binding"/>
    <property type="evidence" value="ECO:0007669"/>
    <property type="project" value="InterPro"/>
</dbReference>
<feature type="domain" description="Ancillary SecYEG translocon subunit/Cell division coordinator CpoB TPR" evidence="9">
    <location>
        <begin position="27"/>
        <end position="149"/>
    </location>
</feature>
<evidence type="ECO:0000256" key="8">
    <source>
        <dbReference type="SAM" id="Phobius"/>
    </source>
</evidence>
<evidence type="ECO:0000313" key="10">
    <source>
        <dbReference type="EMBL" id="MBB5687782.1"/>
    </source>
</evidence>
<dbReference type="RefSeq" id="WP_184022047.1">
    <property type="nucleotide sequence ID" value="NZ_JACIJC010000009.1"/>
</dbReference>
<dbReference type="EMBL" id="JACIJC010000009">
    <property type="protein sequence ID" value="MBB5687782.1"/>
    <property type="molecule type" value="Genomic_DNA"/>
</dbReference>
<evidence type="ECO:0000259" key="9">
    <source>
        <dbReference type="Pfam" id="PF09976"/>
    </source>
</evidence>
<evidence type="ECO:0000313" key="11">
    <source>
        <dbReference type="Proteomes" id="UP000549617"/>
    </source>
</evidence>
<gene>
    <name evidence="10" type="ORF">FHS49_003828</name>
</gene>
<keyword evidence="3" id="KW-1003">Cell membrane</keyword>
<dbReference type="InterPro" id="IPR018704">
    <property type="entry name" value="SecYEG/CpoB_TPR"/>
</dbReference>
<accession>A0A7W9EFZ1</accession>
<dbReference type="GO" id="GO:0005886">
    <property type="term" value="C:plasma membrane"/>
    <property type="evidence" value="ECO:0007669"/>
    <property type="project" value="UniProtKB-SubCell"/>
</dbReference>
<evidence type="ECO:0000256" key="7">
    <source>
        <dbReference type="ARBA" id="ARBA00023186"/>
    </source>
</evidence>
<proteinExistence type="predicted"/>
<evidence type="ECO:0000256" key="4">
    <source>
        <dbReference type="ARBA" id="ARBA00022692"/>
    </source>
</evidence>
<dbReference type="AlphaFoldDB" id="A0A7W9EFZ1"/>
<protein>
    <recommendedName>
        <fullName evidence="9">Ancillary SecYEG translocon subunit/Cell division coordinator CpoB TPR domain-containing protein</fullName>
    </recommendedName>
</protein>
<feature type="transmembrane region" description="Helical" evidence="8">
    <location>
        <begin position="31"/>
        <end position="52"/>
    </location>
</feature>
<keyword evidence="5 8" id="KW-1133">Transmembrane helix</keyword>
<evidence type="ECO:0000256" key="3">
    <source>
        <dbReference type="ARBA" id="ARBA00022475"/>
    </source>
</evidence>
<dbReference type="Proteomes" id="UP000549617">
    <property type="component" value="Unassembled WGS sequence"/>
</dbReference>
<keyword evidence="6 8" id="KW-0472">Membrane</keyword>
<dbReference type="Pfam" id="PF09976">
    <property type="entry name" value="TPR_21"/>
    <property type="match status" value="1"/>
</dbReference>
<sequence>MASQPPSNEAFLREVDDELRRDQLAGFWKRWGIAVAIAVLVGLVAFGGWLWWQHEQTKKNDVLGEQMTQILTDLEAGKEQGAEARLKPLLESGNPGYRSTARFTIAGLKLRKNDIAGAAADFKAVADDAEAPKPFRDLALVRQTATEYDSLKPEVIIARLQPLAQKGNPWFGSAGEMVAVAHMKMNKPDLAGPLFAEISKDKGVPETIRSRAVQMAGVLGVDAVDQSTGEGK</sequence>
<dbReference type="InterPro" id="IPR026039">
    <property type="entry name" value="YfgM"/>
</dbReference>